<dbReference type="Gene3D" id="3.40.50.300">
    <property type="entry name" value="P-loop containing nucleotide triphosphate hydrolases"/>
    <property type="match status" value="2"/>
</dbReference>
<accession>A0A7R9EXH6</accession>
<dbReference type="Pfam" id="PF00005">
    <property type="entry name" value="ABC_tran"/>
    <property type="match status" value="1"/>
</dbReference>
<keyword evidence="5 13" id="KW-0812">Transmembrane</keyword>
<feature type="transmembrane region" description="Helical" evidence="13">
    <location>
        <begin position="202"/>
        <end position="225"/>
    </location>
</feature>
<evidence type="ECO:0000259" key="14">
    <source>
        <dbReference type="PROSITE" id="PS50893"/>
    </source>
</evidence>
<dbReference type="GO" id="GO:0020037">
    <property type="term" value="F:heme binding"/>
    <property type="evidence" value="ECO:0007669"/>
    <property type="project" value="InterPro"/>
</dbReference>
<evidence type="ECO:0000256" key="2">
    <source>
        <dbReference type="ARBA" id="ARBA00009726"/>
    </source>
</evidence>
<dbReference type="SUPFAM" id="SSF52540">
    <property type="entry name" value="P-loop containing nucleoside triphosphate hydrolases"/>
    <property type="match status" value="2"/>
</dbReference>
<evidence type="ECO:0000256" key="4">
    <source>
        <dbReference type="ARBA" id="ARBA00022448"/>
    </source>
</evidence>
<evidence type="ECO:0000256" key="12">
    <source>
        <dbReference type="SAM" id="MobiDB-lite"/>
    </source>
</evidence>
<evidence type="ECO:0000256" key="13">
    <source>
        <dbReference type="SAM" id="Phobius"/>
    </source>
</evidence>
<dbReference type="PROSITE" id="PS50929">
    <property type="entry name" value="ABC_TM1F"/>
    <property type="match status" value="2"/>
</dbReference>
<dbReference type="GO" id="GO:0005524">
    <property type="term" value="F:ATP binding"/>
    <property type="evidence" value="ECO:0007669"/>
    <property type="project" value="UniProtKB-KW"/>
</dbReference>
<evidence type="ECO:0000256" key="8">
    <source>
        <dbReference type="ARBA" id="ARBA00022989"/>
    </source>
</evidence>
<feature type="transmembrane region" description="Helical" evidence="13">
    <location>
        <begin position="313"/>
        <end position="337"/>
    </location>
</feature>
<dbReference type="InterPro" id="IPR017871">
    <property type="entry name" value="ABC_transporter-like_CS"/>
</dbReference>
<feature type="transmembrane region" description="Helical" evidence="13">
    <location>
        <begin position="1418"/>
        <end position="1440"/>
    </location>
</feature>
<feature type="domain" description="ABC transporter" evidence="14">
    <location>
        <begin position="447"/>
        <end position="712"/>
    </location>
</feature>
<dbReference type="PANTHER" id="PTHR24223:SF456">
    <property type="entry name" value="MULTIDRUG RESISTANCE-ASSOCIATED PROTEIN LETHAL(2)03659"/>
    <property type="match status" value="1"/>
</dbReference>
<dbReference type="InterPro" id="IPR027417">
    <property type="entry name" value="P-loop_NTPase"/>
</dbReference>
<dbReference type="InterPro" id="IPR011527">
    <property type="entry name" value="ABC1_TM_dom"/>
</dbReference>
<keyword evidence="4" id="KW-0813">Transport</keyword>
<feature type="transmembrane region" description="Helical" evidence="13">
    <location>
        <begin position="128"/>
        <end position="146"/>
    </location>
</feature>
<dbReference type="InterPro" id="IPR001128">
    <property type="entry name" value="Cyt_P450"/>
</dbReference>
<evidence type="ECO:0000256" key="3">
    <source>
        <dbReference type="ARBA" id="ARBA00010617"/>
    </source>
</evidence>
<sequence length="1797" mass="200964">MDSGKKTVRPAHPRATANILSAFFFVWVWKIFKRGLKKELEVEDLFVPLNEHKSDYLGNKFERAWEEKLHKEKKPSLLQLLVRTYGPVYCFYNVFIVIMELVFRIAQPLFLGQLIRHFEPNSDVSKEAAYLNAVGLIVCSAVFIFVRQPYMMEVCHLGMKMRVAVCSLIYRKSLRLSHTALGETTVGQVVNLLSNDVSRLDFILIHLCYLILGPVQAVLVTYFMWNIIGVSSVLGVLATLLFIPLQGYIGKKIASRRLRSAIRTDERVRLMNEIISGIQVIKMYTWEIPFSKVVADARKNEIHEIRITSYLRAIMYSFQMFTTRLTLFFTLLMYVLLGNDITAEKACKHSLSLSIVFVVASFFNIMKLSMTDFFPRGIANAAEGIVSIKRIQTFLSYEELASLKDAREVSRTDVKDSVVMLSYKDNSGCEKPDVLKNGLPPGSGLGVTMSHVTTKWFSESVENTLTNINLTVKPGRLLAVIGPVGAGKVGHRSNPREQMIPSFSKLCFAFHTPFLTSVLHTMLRELPLASGSVTVQGKISYAAQEPWLFAGSVRNNILFGESYDRERYREVVRVCALRRDLELLPHGDKSVVGERGISLSGGQRARINLASNKLFIKRTKEYRSRIDQKVSTRVDSDSSLKKDRPSLIDSMIQMIEHNERPFSRKEIIGEINWTIMAGLDTTSTSLSFTMMLLGFHQDVQRKVQEELDAVFGDDVERSVSMEDLNNLKYIEQVIKESLRLYPVVPFVPRTPTEDIKITNHTIPKGCDVMFNIYSLHRNPKIYPNPDEFDPENFSPERSKGRHPYSFLPFSGGLRKCVGYKYAMLQIKVVLATVLRHFIVHPALRTDVYVGGETDKDSPDSPIANALVVLSSTAEDGEIEVQNLFGAVYKKADIYILDDPLSAVDAHVGKHLFEDCITGFLRQKTCILVTHQLQFLSHVDHIVILKHASKIILVTLMSLSSRRCPCPHACVLVLTPVSLSSRRCPCPHACVLVLTPVSLSSRLCPCPHRLCPCPHAGVLVLTPVSLSSRRCPCPHVCVLVLTPVSLSSPRCPCPQGSIEAEGTYSELQESGLDFAKLLGNQEGEESDNETMSVHDGSLRRRRSPRQRHSSLGSSSSSMDVVGSTTLPPEEAKELRTRGKLNFSVYGAYFSAGGSCFAVFFMFFVAFLAQVLSSGTDYWLSFWTDTESRRRTAMLNTTDTSPYNSNDLTLDNFTLWKSDNGTYATEYSSLLSEEMCIYIFAALTVATVVAVIYRSMVFFTLCMKASINLHNTMFKCITRVPMRFFNINPSGQILNRFSNDMGAVDEKLPLILIECLEIGFALVGILTLVAFVNYWILLPTGIILVLFYVLRSVYVATSRSVKRLEGITRSPVFSHLNASLQGLSTIRAFEAQKILEKEFDGHQDLHSTAFYLSIASNRAFGMWLDVVCLFFVTCVTLSFLVLGGDNFGGDVGLAISQSIGLTGMFQWGMRQSAELENQMTSVERVREYSKLDSEPALDSEPGEGATLSPVLAAPGGGLTNHHRQRSNKPAKDWPTRGKIVFSNISLRYSKSDPPVLKNLNFTIDPCEKIGIVGRTGAGKSSLISALFRLANTEGSIIIDNIDTGIIGLHNLRAKISIIPQEPVLFSGTLRNNLDPFEEYSDSVLWNSLEEVELKEAISELPAGLNHKVSEGGSNFSVGQRQLVCLARAIIRNNRILVMDEATANVDPGTDALIQKTVRRKFADCTVLTIAHRLLTVMDSDRTLVMDAGNVVELDHPYLLMKNKNGFLYNMVQETGKSMAETLYKIAELNYKSRSHQKVL</sequence>
<feature type="transmembrane region" description="Helical" evidence="13">
    <location>
        <begin position="1144"/>
        <end position="1170"/>
    </location>
</feature>
<feature type="transmembrane region" description="Helical" evidence="13">
    <location>
        <begin position="1235"/>
        <end position="1261"/>
    </location>
</feature>
<dbReference type="GO" id="GO:0005506">
    <property type="term" value="F:iron ion binding"/>
    <property type="evidence" value="ECO:0007669"/>
    <property type="project" value="InterPro"/>
</dbReference>
<dbReference type="FunFam" id="1.20.1560.10:FF:000026">
    <property type="entry name" value="Multidrug resistance-associated protein lethal(2)03659"/>
    <property type="match status" value="1"/>
</dbReference>
<dbReference type="InterPro" id="IPR002401">
    <property type="entry name" value="Cyt_P450_E_grp-I"/>
</dbReference>
<evidence type="ECO:0000256" key="11">
    <source>
        <dbReference type="PIRSR" id="PIRSR602401-1"/>
    </source>
</evidence>
<name>A0A7R9EXH6_9NEOP</name>
<dbReference type="EMBL" id="OD565923">
    <property type="protein sequence ID" value="CAD7442940.1"/>
    <property type="molecule type" value="Genomic_DNA"/>
</dbReference>
<keyword evidence="10 13" id="KW-0472">Membrane</keyword>
<dbReference type="InterPro" id="IPR003439">
    <property type="entry name" value="ABC_transporter-like_ATP-bd"/>
</dbReference>
<dbReference type="GO" id="GO:0016887">
    <property type="term" value="F:ATP hydrolysis activity"/>
    <property type="evidence" value="ECO:0007669"/>
    <property type="project" value="InterPro"/>
</dbReference>
<dbReference type="GO" id="GO:0004497">
    <property type="term" value="F:monooxygenase activity"/>
    <property type="evidence" value="ECO:0007669"/>
    <property type="project" value="UniProtKB-KW"/>
</dbReference>
<keyword evidence="11" id="KW-0408">Iron</keyword>
<dbReference type="Pfam" id="PF00067">
    <property type="entry name" value="p450"/>
    <property type="match status" value="1"/>
</dbReference>
<dbReference type="PRINTS" id="PR00385">
    <property type="entry name" value="P450"/>
</dbReference>
<dbReference type="InterPro" id="IPR030240">
    <property type="entry name" value="ABCC4_TMD1"/>
</dbReference>
<protein>
    <submittedName>
        <fullName evidence="16">Uncharacterized protein</fullName>
    </submittedName>
</protein>
<organism evidence="16">
    <name type="scientific">Timema bartmani</name>
    <dbReference type="NCBI Taxonomy" id="61472"/>
    <lineage>
        <taxon>Eukaryota</taxon>
        <taxon>Metazoa</taxon>
        <taxon>Ecdysozoa</taxon>
        <taxon>Arthropoda</taxon>
        <taxon>Hexapoda</taxon>
        <taxon>Insecta</taxon>
        <taxon>Pterygota</taxon>
        <taxon>Neoptera</taxon>
        <taxon>Polyneoptera</taxon>
        <taxon>Phasmatodea</taxon>
        <taxon>Timematodea</taxon>
        <taxon>Timematoidea</taxon>
        <taxon>Timematidae</taxon>
        <taxon>Timema</taxon>
    </lineage>
</organism>
<comment type="similarity">
    <text evidence="3">Belongs to the cytochrome P450 family.</text>
</comment>
<dbReference type="PROSITE" id="PS00211">
    <property type="entry name" value="ABC_TRANSPORTER_1"/>
    <property type="match status" value="1"/>
</dbReference>
<evidence type="ECO:0000256" key="10">
    <source>
        <dbReference type="ARBA" id="ARBA00023136"/>
    </source>
</evidence>
<dbReference type="Gene3D" id="1.10.630.10">
    <property type="entry name" value="Cytochrome P450"/>
    <property type="match status" value="1"/>
</dbReference>
<comment type="subcellular location">
    <subcellularLocation>
        <location evidence="1">Membrane</location>
        <topology evidence="1">Multi-pass membrane protein</topology>
    </subcellularLocation>
</comment>
<dbReference type="CDD" id="cd18593">
    <property type="entry name" value="ABC_6TM_MRP4_D1_like"/>
    <property type="match status" value="1"/>
</dbReference>
<feature type="transmembrane region" description="Helical" evidence="13">
    <location>
        <begin position="15"/>
        <end position="32"/>
    </location>
</feature>
<gene>
    <name evidence="16" type="ORF">TBIB3V08_LOCUS5357</name>
</gene>
<dbReference type="GO" id="GO:0140359">
    <property type="term" value="F:ABC-type transporter activity"/>
    <property type="evidence" value="ECO:0007669"/>
    <property type="project" value="InterPro"/>
</dbReference>
<evidence type="ECO:0000256" key="1">
    <source>
        <dbReference type="ARBA" id="ARBA00004141"/>
    </source>
</evidence>
<dbReference type="Pfam" id="PF00664">
    <property type="entry name" value="ABC_membrane"/>
    <property type="match status" value="2"/>
</dbReference>
<feature type="transmembrane region" description="Helical" evidence="13">
    <location>
        <begin position="349"/>
        <end position="366"/>
    </location>
</feature>
<dbReference type="InterPro" id="IPR003593">
    <property type="entry name" value="AAA+_ATPase"/>
</dbReference>
<evidence type="ECO:0000256" key="9">
    <source>
        <dbReference type="ARBA" id="ARBA00023033"/>
    </source>
</evidence>
<reference evidence="16" key="1">
    <citation type="submission" date="2020-11" db="EMBL/GenBank/DDBJ databases">
        <authorList>
            <person name="Tran Van P."/>
        </authorList>
    </citation>
    <scope>NUCLEOTIDE SEQUENCE</scope>
</reference>
<keyword evidence="11" id="KW-0349">Heme</keyword>
<dbReference type="InterPro" id="IPR017972">
    <property type="entry name" value="Cyt_P450_CS"/>
</dbReference>
<keyword evidence="11" id="KW-0479">Metal-binding</keyword>
<feature type="transmembrane region" description="Helical" evidence="13">
    <location>
        <begin position="1332"/>
        <end position="1352"/>
    </location>
</feature>
<dbReference type="GO" id="GO:0016020">
    <property type="term" value="C:membrane"/>
    <property type="evidence" value="ECO:0007669"/>
    <property type="project" value="UniProtKB-SubCell"/>
</dbReference>
<dbReference type="GO" id="GO:0016705">
    <property type="term" value="F:oxidoreductase activity, acting on paired donors, with incorporation or reduction of molecular oxygen"/>
    <property type="evidence" value="ECO:0007669"/>
    <property type="project" value="InterPro"/>
</dbReference>
<evidence type="ECO:0000256" key="7">
    <source>
        <dbReference type="ARBA" id="ARBA00022840"/>
    </source>
</evidence>
<dbReference type="InterPro" id="IPR036640">
    <property type="entry name" value="ABC1_TM_sf"/>
</dbReference>
<dbReference type="FunFam" id="1.20.1560.10:FF:000014">
    <property type="entry name" value="Multidrug resistance-associated protein member 4"/>
    <property type="match status" value="1"/>
</dbReference>
<feature type="domain" description="ABC transmembrane type-1" evidence="15">
    <location>
        <begin position="94"/>
        <end position="375"/>
    </location>
</feature>
<evidence type="ECO:0000256" key="5">
    <source>
        <dbReference type="ARBA" id="ARBA00022692"/>
    </source>
</evidence>
<comment type="cofactor">
    <cofactor evidence="11">
        <name>heme</name>
        <dbReference type="ChEBI" id="CHEBI:30413"/>
    </cofactor>
</comment>
<feature type="compositionally biased region" description="Basic residues" evidence="12">
    <location>
        <begin position="1098"/>
        <end position="1107"/>
    </location>
</feature>
<dbReference type="CDD" id="cd03244">
    <property type="entry name" value="ABCC_MRP_domain2"/>
    <property type="match status" value="1"/>
</dbReference>
<comment type="similarity">
    <text evidence="2">Belongs to the ABC transporter superfamily. ABCC family. Conjugate transporter (TC 3.A.1.208) subfamily.</text>
</comment>
<feature type="domain" description="ABC transporter" evidence="14">
    <location>
        <begin position="1537"/>
        <end position="1770"/>
    </location>
</feature>
<dbReference type="SUPFAM" id="SSF48264">
    <property type="entry name" value="Cytochrome P450"/>
    <property type="match status" value="1"/>
</dbReference>
<proteinExistence type="inferred from homology"/>
<evidence type="ECO:0000256" key="6">
    <source>
        <dbReference type="ARBA" id="ARBA00022741"/>
    </source>
</evidence>
<dbReference type="PANTHER" id="PTHR24223">
    <property type="entry name" value="ATP-BINDING CASSETTE SUB-FAMILY C"/>
    <property type="match status" value="1"/>
</dbReference>
<keyword evidence="9" id="KW-0503">Monooxygenase</keyword>
<feature type="region of interest" description="Disordered" evidence="12">
    <location>
        <begin position="1081"/>
        <end position="1131"/>
    </location>
</feature>
<dbReference type="InterPro" id="IPR050173">
    <property type="entry name" value="ABC_transporter_C-like"/>
</dbReference>
<dbReference type="PROSITE" id="PS00086">
    <property type="entry name" value="CYTOCHROME_P450"/>
    <property type="match status" value="1"/>
</dbReference>
<feature type="transmembrane region" description="Helical" evidence="13">
    <location>
        <begin position="80"/>
        <end position="103"/>
    </location>
</feature>
<keyword evidence="9" id="KW-0560">Oxidoreductase</keyword>
<dbReference type="InterPro" id="IPR036396">
    <property type="entry name" value="Cyt_P450_sf"/>
</dbReference>
<dbReference type="PRINTS" id="PR00463">
    <property type="entry name" value="EP450I"/>
</dbReference>
<dbReference type="Gene3D" id="1.20.1560.10">
    <property type="entry name" value="ABC transporter type 1, transmembrane domain"/>
    <property type="match status" value="2"/>
</dbReference>
<feature type="domain" description="ABC transmembrane type-1" evidence="15">
    <location>
        <begin position="1158"/>
        <end position="1475"/>
    </location>
</feature>
<keyword evidence="8 13" id="KW-1133">Transmembrane helix</keyword>
<evidence type="ECO:0000313" key="16">
    <source>
        <dbReference type="EMBL" id="CAD7442940.1"/>
    </source>
</evidence>
<dbReference type="FunFam" id="3.40.50.300:FF:000163">
    <property type="entry name" value="Multidrug resistance-associated protein member 4"/>
    <property type="match status" value="1"/>
</dbReference>
<feature type="transmembrane region" description="Helical" evidence="13">
    <location>
        <begin position="231"/>
        <end position="249"/>
    </location>
</feature>
<feature type="binding site" description="axial binding residue" evidence="11">
    <location>
        <position position="816"/>
    </location>
    <ligand>
        <name>heme</name>
        <dbReference type="ChEBI" id="CHEBI:30413"/>
    </ligand>
    <ligandPart>
        <name>Fe</name>
        <dbReference type="ChEBI" id="CHEBI:18248"/>
    </ligandPart>
</feature>
<dbReference type="SMART" id="SM00382">
    <property type="entry name" value="AAA"/>
    <property type="match status" value="2"/>
</dbReference>
<dbReference type="PROSITE" id="PS50893">
    <property type="entry name" value="ABC_TRANSPORTER_2"/>
    <property type="match status" value="2"/>
</dbReference>
<evidence type="ECO:0000259" key="15">
    <source>
        <dbReference type="PROSITE" id="PS50929"/>
    </source>
</evidence>
<feature type="transmembrane region" description="Helical" evidence="13">
    <location>
        <begin position="1306"/>
        <end position="1326"/>
    </location>
</feature>
<keyword evidence="7" id="KW-0067">ATP-binding</keyword>
<keyword evidence="6" id="KW-0547">Nucleotide-binding</keyword>
<dbReference type="SUPFAM" id="SSF90123">
    <property type="entry name" value="ABC transporter transmembrane region"/>
    <property type="match status" value="2"/>
</dbReference>